<feature type="domain" description="Acyl-CoA dehydrogenase/oxidase N-terminal" evidence="7">
    <location>
        <begin position="17"/>
        <end position="122"/>
    </location>
</feature>
<dbReference type="PANTHER" id="PTHR43884">
    <property type="entry name" value="ACYL-COA DEHYDROGENASE"/>
    <property type="match status" value="1"/>
</dbReference>
<dbReference type="Gene3D" id="1.20.140.10">
    <property type="entry name" value="Butyryl-CoA Dehydrogenase, subunit A, domain 3"/>
    <property type="match status" value="1"/>
</dbReference>
<dbReference type="Gene3D" id="2.40.110.10">
    <property type="entry name" value="Butyryl-CoA Dehydrogenase, subunit A, domain 2"/>
    <property type="match status" value="1"/>
</dbReference>
<evidence type="ECO:0000259" key="6">
    <source>
        <dbReference type="Pfam" id="PF00441"/>
    </source>
</evidence>
<dbReference type="InterPro" id="IPR046373">
    <property type="entry name" value="Acyl-CoA_Oxase/DH_mid-dom_sf"/>
</dbReference>
<keyword evidence="9" id="KW-1185">Reference proteome</keyword>
<dbReference type="Pfam" id="PF02771">
    <property type="entry name" value="Acyl-CoA_dh_N"/>
    <property type="match status" value="1"/>
</dbReference>
<name>A0ABX1FNT9_9PSEU</name>
<dbReference type="PANTHER" id="PTHR43884:SF20">
    <property type="entry name" value="ACYL-COA DEHYDROGENASE FADE28"/>
    <property type="match status" value="1"/>
</dbReference>
<comment type="similarity">
    <text evidence="2">Belongs to the acyl-CoA dehydrogenase family.</text>
</comment>
<evidence type="ECO:0000256" key="2">
    <source>
        <dbReference type="ARBA" id="ARBA00009347"/>
    </source>
</evidence>
<dbReference type="Proteomes" id="UP001515943">
    <property type="component" value="Unassembled WGS sequence"/>
</dbReference>
<keyword evidence="5" id="KW-0560">Oxidoreductase</keyword>
<evidence type="ECO:0000256" key="3">
    <source>
        <dbReference type="ARBA" id="ARBA00022630"/>
    </source>
</evidence>
<dbReference type="Pfam" id="PF00441">
    <property type="entry name" value="Acyl-CoA_dh_1"/>
    <property type="match status" value="1"/>
</dbReference>
<dbReference type="InterPro" id="IPR036250">
    <property type="entry name" value="AcylCo_DH-like_C"/>
</dbReference>
<dbReference type="SUPFAM" id="SSF56645">
    <property type="entry name" value="Acyl-CoA dehydrogenase NM domain-like"/>
    <property type="match status" value="1"/>
</dbReference>
<dbReference type="SUPFAM" id="SSF47203">
    <property type="entry name" value="Acyl-CoA dehydrogenase C-terminal domain-like"/>
    <property type="match status" value="1"/>
</dbReference>
<keyword evidence="4" id="KW-0274">FAD</keyword>
<organism evidence="8 9">
    <name type="scientific">Lentzea indica</name>
    <dbReference type="NCBI Taxonomy" id="2604800"/>
    <lineage>
        <taxon>Bacteria</taxon>
        <taxon>Bacillati</taxon>
        <taxon>Actinomycetota</taxon>
        <taxon>Actinomycetes</taxon>
        <taxon>Pseudonocardiales</taxon>
        <taxon>Pseudonocardiaceae</taxon>
        <taxon>Lentzea</taxon>
    </lineage>
</organism>
<accession>A0ABX1FNT9</accession>
<evidence type="ECO:0000256" key="1">
    <source>
        <dbReference type="ARBA" id="ARBA00001974"/>
    </source>
</evidence>
<gene>
    <name evidence="8" type="ORF">FXN61_26905</name>
</gene>
<evidence type="ECO:0000313" key="8">
    <source>
        <dbReference type="EMBL" id="NKE60232.1"/>
    </source>
</evidence>
<feature type="domain" description="Acyl-CoA dehydrogenase/oxidase C-terminal" evidence="6">
    <location>
        <begin position="231"/>
        <end position="355"/>
    </location>
</feature>
<evidence type="ECO:0000256" key="4">
    <source>
        <dbReference type="ARBA" id="ARBA00022827"/>
    </source>
</evidence>
<keyword evidence="3" id="KW-0285">Flavoprotein</keyword>
<protein>
    <submittedName>
        <fullName evidence="8">Acyl-CoA dehydrogenase</fullName>
    </submittedName>
</protein>
<dbReference type="Gene3D" id="1.10.540.10">
    <property type="entry name" value="Acyl-CoA dehydrogenase/oxidase, N-terminal domain"/>
    <property type="match status" value="1"/>
</dbReference>
<reference evidence="8 9" key="1">
    <citation type="submission" date="2019-08" db="EMBL/GenBank/DDBJ databases">
        <title>Lentzea from Indian Himalayas.</title>
        <authorList>
            <person name="Mandal S."/>
            <person name="Mallick Gupta A."/>
            <person name="Maiti P.K."/>
            <person name="Sarkar J."/>
            <person name="Mandal S."/>
        </authorList>
    </citation>
    <scope>NUCLEOTIDE SEQUENCE [LARGE SCALE GENOMIC DNA]</scope>
    <source>
        <strain evidence="8 9">PSKA42</strain>
    </source>
</reference>
<dbReference type="EMBL" id="VSRL01000114">
    <property type="protein sequence ID" value="NKE60232.1"/>
    <property type="molecule type" value="Genomic_DNA"/>
</dbReference>
<evidence type="ECO:0000259" key="7">
    <source>
        <dbReference type="Pfam" id="PF02771"/>
    </source>
</evidence>
<evidence type="ECO:0000313" key="9">
    <source>
        <dbReference type="Proteomes" id="UP001515943"/>
    </source>
</evidence>
<dbReference type="CDD" id="cd00567">
    <property type="entry name" value="ACAD"/>
    <property type="match status" value="1"/>
</dbReference>
<proteinExistence type="inferred from homology"/>
<dbReference type="InterPro" id="IPR013786">
    <property type="entry name" value="AcylCoA_DH/ox_N"/>
</dbReference>
<sequence length="356" mass="37910">MGQPVDAPSARAGGVVTPEQLALRDAVRSLLDKHSDVRAAIETPHGYDKDLWARLCDIGVLPIPEQYGGSGAGQEETRVALEELGRTLTPAPLLSSAIVAQALLATGDEEVCGRLLPRIADGTVATLVWPWDTAEITTTPALDHPEVTTTVATASLDGTSRYVLDGDLAEILLVSDGTSLYEVDPGQPGVIREHTPTMDLTRRLATVHLTGASATRLGPWSSRIRDIALAALSAEQVGAAARALELTVEYTKTRVQFGKPIGSFQALKHRMADLHVLVETARSAALAATDEKSAAVAKVYCSEAFFKVAAEMVQLHGGIAITWEHDAHLYFKRAHGSGQLFGSPQVHLARLARSVP</sequence>
<dbReference type="InterPro" id="IPR009100">
    <property type="entry name" value="AcylCoA_DH/oxidase_NM_dom_sf"/>
</dbReference>
<evidence type="ECO:0000256" key="5">
    <source>
        <dbReference type="ARBA" id="ARBA00023002"/>
    </source>
</evidence>
<comment type="caution">
    <text evidence="8">The sequence shown here is derived from an EMBL/GenBank/DDBJ whole genome shotgun (WGS) entry which is preliminary data.</text>
</comment>
<dbReference type="InterPro" id="IPR009075">
    <property type="entry name" value="AcylCo_DH/oxidase_C"/>
</dbReference>
<comment type="cofactor">
    <cofactor evidence="1">
        <name>FAD</name>
        <dbReference type="ChEBI" id="CHEBI:57692"/>
    </cofactor>
</comment>
<dbReference type="InterPro" id="IPR037069">
    <property type="entry name" value="AcylCoA_DH/ox_N_sf"/>
</dbReference>